<sequence>MKNRIFVLLLFLSGLQLTAQSRQLTQMEFHKGGIGGIWEVWRQNFQLQWDSVALPHTYNAEDTVDPDVVYYQGPAWYRDFLDVDNPHPNGRTVLHFEGSGHKTAVYVYDIKVDEHIGGYNEFWVDITEAVSQLRTERPDVLKRYKGKIPLAIRTDNGRDLEMIPSDMSDFNLYGGLYRKLHIKYLPETSLRRPKLTPSLSANLKKGQLRIELPVYDPLGKGVSEVARYRLVDPKGKTVVEGEVRLNDKEFVFAEANINKPMLWSPDTPYLYTLKVSWQGQERTEKIGFRTFEFKKKGSFYLNGKRLLIRGTHRHEEQAGIGFVDPDSLIEKEFKLMKDMGVNFVRLGHYQQSEKVLQVCDSLGIMVWEEIPWCRGGLGGETYKHQARQMLSDMIEQHYNHTSVIIWGLGNENDWKGDFETFEQEAIRGFMSELNDLSHHLDPSRKTGIRRCKFCADIVDVYSPSIWAGWYGGKFTEYKEVSKREMEKVDHFFHMEWGGSSHMYRHSEDPDKGLEAVAATGDAAEKDGDFLMKGGKARVSKDSDWTTSYIINLFDWTLKEQETMPWLTGAATWIFKDYSTAVRPRNPLPYVNQKGVVERDMTKKESYYVFQSYWTEKPMLHIYGSTWPIRWGSADEEKLLKVYSNCKTVELFLNGKSLGKRKRDSQNFPAAGLRWKTLLKPGKNTLKAIGYAKGQTLTDEISFEYETRQWGSPSKVVLKEVKRQGDKVLVEAQVFDTHGVPCLDAKEYLRFNSIGGAILIDNQGTSEGSRYLQLYNGRARIWVRLAKKNGIVSAQTGTLETTFLTLEP</sequence>
<dbReference type="InterPro" id="IPR032311">
    <property type="entry name" value="DUF4982"/>
</dbReference>
<dbReference type="Gene3D" id="2.60.120.260">
    <property type="entry name" value="Galactose-binding domain-like"/>
    <property type="match status" value="1"/>
</dbReference>
<dbReference type="GO" id="GO:0004553">
    <property type="term" value="F:hydrolase activity, hydrolyzing O-glycosyl compounds"/>
    <property type="evidence" value="ECO:0007669"/>
    <property type="project" value="InterPro"/>
</dbReference>
<reference evidence="8 9" key="1">
    <citation type="submission" date="2017-04" db="EMBL/GenBank/DDBJ databases">
        <title>A new member of the family Flavobacteriaceae isolated from ascidians.</title>
        <authorList>
            <person name="Chen L."/>
        </authorList>
    </citation>
    <scope>NUCLEOTIDE SEQUENCE [LARGE SCALE GENOMIC DNA]</scope>
    <source>
        <strain evidence="8 9">HQA918</strain>
    </source>
</reference>
<evidence type="ECO:0000313" key="9">
    <source>
        <dbReference type="Proteomes" id="UP000219559"/>
    </source>
</evidence>
<dbReference type="PANTHER" id="PTHR42732">
    <property type="entry name" value="BETA-GALACTOSIDASE"/>
    <property type="match status" value="1"/>
</dbReference>
<dbReference type="RefSeq" id="WP_097440021.1">
    <property type="nucleotide sequence ID" value="NZ_KZ300476.1"/>
</dbReference>
<organism evidence="8 9">
    <name type="scientific">Sediminicola luteus</name>
    <dbReference type="NCBI Taxonomy" id="319238"/>
    <lineage>
        <taxon>Bacteria</taxon>
        <taxon>Pseudomonadati</taxon>
        <taxon>Bacteroidota</taxon>
        <taxon>Flavobacteriia</taxon>
        <taxon>Flavobacteriales</taxon>
        <taxon>Flavobacteriaceae</taxon>
        <taxon>Sediminicola</taxon>
    </lineage>
</organism>
<keyword evidence="3" id="KW-0326">Glycosidase</keyword>
<dbReference type="InterPro" id="IPR017853">
    <property type="entry name" value="GH"/>
</dbReference>
<evidence type="ECO:0000259" key="5">
    <source>
        <dbReference type="Pfam" id="PF00703"/>
    </source>
</evidence>
<dbReference type="EMBL" id="NBWU01000002">
    <property type="protein sequence ID" value="PCE64741.1"/>
    <property type="molecule type" value="Genomic_DNA"/>
</dbReference>
<dbReference type="InterPro" id="IPR006102">
    <property type="entry name" value="Ig-like_GH2"/>
</dbReference>
<dbReference type="SUPFAM" id="SSF51445">
    <property type="entry name" value="(Trans)glycosidases"/>
    <property type="match status" value="1"/>
</dbReference>
<dbReference type="InterPro" id="IPR006103">
    <property type="entry name" value="Glyco_hydro_2_cat"/>
</dbReference>
<comment type="caution">
    <text evidence="8">The sequence shown here is derived from an EMBL/GenBank/DDBJ whole genome shotgun (WGS) entry which is preliminary data.</text>
</comment>
<evidence type="ECO:0000256" key="1">
    <source>
        <dbReference type="ARBA" id="ARBA00007401"/>
    </source>
</evidence>
<comment type="similarity">
    <text evidence="1">Belongs to the glycosyl hydrolase 2 family.</text>
</comment>
<evidence type="ECO:0000256" key="3">
    <source>
        <dbReference type="ARBA" id="ARBA00023295"/>
    </source>
</evidence>
<name>A0A2A4G8K1_9FLAO</name>
<dbReference type="GO" id="GO:0005975">
    <property type="term" value="P:carbohydrate metabolic process"/>
    <property type="evidence" value="ECO:0007669"/>
    <property type="project" value="InterPro"/>
</dbReference>
<evidence type="ECO:0000259" key="7">
    <source>
        <dbReference type="Pfam" id="PF16355"/>
    </source>
</evidence>
<evidence type="ECO:0000259" key="6">
    <source>
        <dbReference type="Pfam" id="PF02836"/>
    </source>
</evidence>
<dbReference type="Proteomes" id="UP000219559">
    <property type="component" value="Unassembled WGS sequence"/>
</dbReference>
<dbReference type="SUPFAM" id="SSF49785">
    <property type="entry name" value="Galactose-binding domain-like"/>
    <property type="match status" value="1"/>
</dbReference>
<dbReference type="Gene3D" id="2.60.40.10">
    <property type="entry name" value="Immunoglobulins"/>
    <property type="match status" value="3"/>
</dbReference>
<dbReference type="SUPFAM" id="SSF49303">
    <property type="entry name" value="beta-Galactosidase/glucuronidase domain"/>
    <property type="match status" value="1"/>
</dbReference>
<feature type="chain" id="PRO_5012291417" evidence="4">
    <location>
        <begin position="20"/>
        <end position="807"/>
    </location>
</feature>
<dbReference type="InterPro" id="IPR036156">
    <property type="entry name" value="Beta-gal/glucu_dom_sf"/>
</dbReference>
<dbReference type="InterPro" id="IPR006101">
    <property type="entry name" value="Glyco_hydro_2"/>
</dbReference>
<dbReference type="Pfam" id="PF02836">
    <property type="entry name" value="Glyco_hydro_2_C"/>
    <property type="match status" value="1"/>
</dbReference>
<accession>A0A2A4G8K1</accession>
<dbReference type="InterPro" id="IPR013783">
    <property type="entry name" value="Ig-like_fold"/>
</dbReference>
<gene>
    <name evidence="8" type="ORF">B7P33_06105</name>
</gene>
<keyword evidence="4" id="KW-0732">Signal</keyword>
<dbReference type="OrthoDB" id="9801077at2"/>
<protein>
    <submittedName>
        <fullName evidence="8">Glycoside hydrolase family 2</fullName>
    </submittedName>
</protein>
<dbReference type="PANTHER" id="PTHR42732:SF1">
    <property type="entry name" value="BETA-MANNOSIDASE"/>
    <property type="match status" value="1"/>
</dbReference>
<dbReference type="Gene3D" id="3.20.20.80">
    <property type="entry name" value="Glycosidases"/>
    <property type="match status" value="1"/>
</dbReference>
<dbReference type="Pfam" id="PF16355">
    <property type="entry name" value="DUF4982"/>
    <property type="match status" value="1"/>
</dbReference>
<feature type="signal peptide" evidence="4">
    <location>
        <begin position="1"/>
        <end position="19"/>
    </location>
</feature>
<proteinExistence type="inferred from homology"/>
<evidence type="ECO:0000256" key="2">
    <source>
        <dbReference type="ARBA" id="ARBA00022801"/>
    </source>
</evidence>
<feature type="domain" description="Glycoside hydrolase family 2 catalytic" evidence="6">
    <location>
        <begin position="295"/>
        <end position="472"/>
    </location>
</feature>
<dbReference type="AlphaFoldDB" id="A0A2A4G8K1"/>
<feature type="domain" description="Glycoside hydrolase family 2 immunoglobulin-like beta-sandwich" evidence="5">
    <location>
        <begin position="189"/>
        <end position="289"/>
    </location>
</feature>
<keyword evidence="9" id="KW-1185">Reference proteome</keyword>
<dbReference type="InterPro" id="IPR008979">
    <property type="entry name" value="Galactose-bd-like_sf"/>
</dbReference>
<evidence type="ECO:0000256" key="4">
    <source>
        <dbReference type="SAM" id="SignalP"/>
    </source>
</evidence>
<dbReference type="Pfam" id="PF00703">
    <property type="entry name" value="Glyco_hydro_2"/>
    <property type="match status" value="1"/>
</dbReference>
<keyword evidence="2 8" id="KW-0378">Hydrolase</keyword>
<feature type="domain" description="DUF4982" evidence="7">
    <location>
        <begin position="639"/>
        <end position="695"/>
    </location>
</feature>
<dbReference type="PRINTS" id="PR00132">
    <property type="entry name" value="GLHYDRLASE2"/>
</dbReference>
<dbReference type="InterPro" id="IPR051913">
    <property type="entry name" value="GH2_Domain-Containing"/>
</dbReference>
<evidence type="ECO:0000313" key="8">
    <source>
        <dbReference type="EMBL" id="PCE64741.1"/>
    </source>
</evidence>